<dbReference type="InterPro" id="IPR029063">
    <property type="entry name" value="SAM-dependent_MTases_sf"/>
</dbReference>
<accession>A0A7Y0UVU3</accession>
<dbReference type="REBASE" id="415920">
    <property type="entry name" value="M.Mmu12ORF10535P"/>
</dbReference>
<dbReference type="Pfam" id="PF02384">
    <property type="entry name" value="N6_Mtase"/>
    <property type="match status" value="1"/>
</dbReference>
<dbReference type="GO" id="GO:0032259">
    <property type="term" value="P:methylation"/>
    <property type="evidence" value="ECO:0007669"/>
    <property type="project" value="UniProtKB-KW"/>
</dbReference>
<dbReference type="InterPro" id="IPR002052">
    <property type="entry name" value="DNA_methylase_N6_adenine_CS"/>
</dbReference>
<dbReference type="Proteomes" id="UP000575397">
    <property type="component" value="Unassembled WGS sequence"/>
</dbReference>
<evidence type="ECO:0000256" key="1">
    <source>
        <dbReference type="ARBA" id="ARBA00022747"/>
    </source>
</evidence>
<proteinExistence type="predicted"/>
<name>A0A7Y0UVU3_9ACTO</name>
<evidence type="ECO:0000259" key="2">
    <source>
        <dbReference type="Pfam" id="PF02384"/>
    </source>
</evidence>
<dbReference type="GO" id="GO:0009307">
    <property type="term" value="P:DNA restriction-modification system"/>
    <property type="evidence" value="ECO:0007669"/>
    <property type="project" value="UniProtKB-KW"/>
</dbReference>
<comment type="caution">
    <text evidence="3">The sequence shown here is derived from an EMBL/GenBank/DDBJ whole genome shotgun (WGS) entry which is preliminary data.</text>
</comment>
<keyword evidence="3" id="KW-0489">Methyltransferase</keyword>
<keyword evidence="3" id="KW-0808">Transferase</keyword>
<organism evidence="3 4">
    <name type="scientific">Mobiluncus mulieris</name>
    <dbReference type="NCBI Taxonomy" id="2052"/>
    <lineage>
        <taxon>Bacteria</taxon>
        <taxon>Bacillati</taxon>
        <taxon>Actinomycetota</taxon>
        <taxon>Actinomycetes</taxon>
        <taxon>Actinomycetales</taxon>
        <taxon>Actinomycetaceae</taxon>
        <taxon>Mobiluncus</taxon>
    </lineage>
</organism>
<protein>
    <submittedName>
        <fullName evidence="3">SAM-dependent DNA methyltransferase</fullName>
    </submittedName>
</protein>
<dbReference type="PROSITE" id="PS00092">
    <property type="entry name" value="N6_MTASE"/>
    <property type="match status" value="1"/>
</dbReference>
<dbReference type="EMBL" id="JABCUS010000031">
    <property type="protein sequence ID" value="NMX04328.1"/>
    <property type="molecule type" value="Genomic_DNA"/>
</dbReference>
<dbReference type="GO" id="GO:0003677">
    <property type="term" value="F:DNA binding"/>
    <property type="evidence" value="ECO:0007669"/>
    <property type="project" value="InterPro"/>
</dbReference>
<dbReference type="RefSeq" id="WP_169763228.1">
    <property type="nucleotide sequence ID" value="NZ_JABCUS010000031.1"/>
</dbReference>
<gene>
    <name evidence="3" type="ORF">HHJ77_10535</name>
</gene>
<dbReference type="AlphaFoldDB" id="A0A7Y0UVU3"/>
<dbReference type="InterPro" id="IPR003356">
    <property type="entry name" value="DNA_methylase_A-5"/>
</dbReference>
<dbReference type="Gene3D" id="3.40.50.150">
    <property type="entry name" value="Vaccinia Virus protein VP39"/>
    <property type="match status" value="1"/>
</dbReference>
<dbReference type="GO" id="GO:0008170">
    <property type="term" value="F:N-methyltransferase activity"/>
    <property type="evidence" value="ECO:0007669"/>
    <property type="project" value="InterPro"/>
</dbReference>
<reference evidence="3 4" key="1">
    <citation type="submission" date="2020-04" db="EMBL/GenBank/DDBJ databases">
        <title>Antimicrobial susceptibility and clonality of vaginal-derived multi-drug resistant Mobiluncus isolates in China.</title>
        <authorList>
            <person name="Zhang X."/>
        </authorList>
    </citation>
    <scope>NUCLEOTIDE SEQUENCE [LARGE SCALE GENOMIC DNA]</scope>
    <source>
        <strain evidence="3 4">12</strain>
    </source>
</reference>
<dbReference type="PRINTS" id="PR00507">
    <property type="entry name" value="N12N6MTFRASE"/>
</dbReference>
<evidence type="ECO:0000313" key="3">
    <source>
        <dbReference type="EMBL" id="NMX04328.1"/>
    </source>
</evidence>
<sequence length="621" mass="67476">MVAREDVGTGIGTGERRFSPTAVTRVIARLQAPTKTQTRRNWLRAVAARTTRQRPDLASDLLEILGIEPHGLEPQGARLLGTEPQDIGSLDAEPLGDELPGGELLDIGVTPPGAAQLGAKSLGAKSLGDKVSGAEPLGSVVSGDDTNPLEDLSIGEIAVCYEALLATLDSRRRRSAGQFFTPDDAAAFMAAQSRDFPAGTWLDPCCGVGNLAWHLVAAQSNPARFVRENLVLIDVDETALRSAVALLGADFLSGGDHEGLAQLWAKASNRDFLSKSRLAPHEFVIVNPPYARAKEYPGLECAASREYFAYFLEKIAKTSRGFIAVTPASYLCVPKFAVLRGVLEREQPGGRVFVFDNVPDTLFRGYKFGSNNTSSTNFVRAAITVCSPGQREWLITPILRWKSANRPRIFELAPELLVPREKGPTGEWVKLPADLRPLWQELSLVKTTLRDLLASGETPYALTVATTPRYYISAVYRDLQRGSKVKLYFPDAVSRDRAAVVLNSSLPYLWWRALDGGVTLPRRVLLGTPIPVESPLSPEVRQAARVLEDTETQHLVTKLNAGKINENVKRPPALVERLNTLVFAPVATAAHPVAADAAAPPAHSVIPDFSLLYTEDMTDLL</sequence>
<keyword evidence="1" id="KW-0680">Restriction system</keyword>
<dbReference type="SUPFAM" id="SSF53335">
    <property type="entry name" value="S-adenosyl-L-methionine-dependent methyltransferases"/>
    <property type="match status" value="1"/>
</dbReference>
<feature type="domain" description="DNA methylase adenine-specific" evidence="2">
    <location>
        <begin position="160"/>
        <end position="292"/>
    </location>
</feature>
<evidence type="ECO:0000313" key="4">
    <source>
        <dbReference type="Proteomes" id="UP000575397"/>
    </source>
</evidence>